<feature type="transmembrane region" description="Helical" evidence="1">
    <location>
        <begin position="39"/>
        <end position="62"/>
    </location>
</feature>
<dbReference type="InterPro" id="IPR036259">
    <property type="entry name" value="MFS_trans_sf"/>
</dbReference>
<proteinExistence type="predicted"/>
<protein>
    <recommendedName>
        <fullName evidence="4">Spermidine synthase</fullName>
    </recommendedName>
</protein>
<feature type="transmembrane region" description="Helical" evidence="1">
    <location>
        <begin position="132"/>
        <end position="157"/>
    </location>
</feature>
<dbReference type="RefSeq" id="WP_053551709.1">
    <property type="nucleotide sequence ID" value="NZ_CP010802.1"/>
</dbReference>
<feature type="transmembrane region" description="Helical" evidence="1">
    <location>
        <begin position="659"/>
        <end position="680"/>
    </location>
</feature>
<dbReference type="PATRIC" id="fig|1603606.3.peg.3222"/>
<evidence type="ECO:0000256" key="1">
    <source>
        <dbReference type="SAM" id="Phobius"/>
    </source>
</evidence>
<keyword evidence="1" id="KW-1133">Transmembrane helix</keyword>
<feature type="transmembrane region" description="Helical" evidence="1">
    <location>
        <begin position="74"/>
        <end position="100"/>
    </location>
</feature>
<keyword evidence="1" id="KW-0472">Membrane</keyword>
<dbReference type="OrthoDB" id="8540330at2"/>
<feature type="transmembrane region" description="Helical" evidence="1">
    <location>
        <begin position="597"/>
        <end position="616"/>
    </location>
</feature>
<feature type="transmembrane region" description="Helical" evidence="1">
    <location>
        <begin position="692"/>
        <end position="710"/>
    </location>
</feature>
<feature type="transmembrane region" description="Helical" evidence="1">
    <location>
        <begin position="628"/>
        <end position="647"/>
    </location>
</feature>
<feature type="transmembrane region" description="Helical" evidence="1">
    <location>
        <begin position="762"/>
        <end position="781"/>
    </location>
</feature>
<organism evidence="2 3">
    <name type="scientific">Desulfuromonas soudanensis</name>
    <dbReference type="NCBI Taxonomy" id="1603606"/>
    <lineage>
        <taxon>Bacteria</taxon>
        <taxon>Pseudomonadati</taxon>
        <taxon>Thermodesulfobacteriota</taxon>
        <taxon>Desulfuromonadia</taxon>
        <taxon>Desulfuromonadales</taxon>
        <taxon>Desulfuromonadaceae</taxon>
        <taxon>Desulfuromonas</taxon>
    </lineage>
</organism>
<dbReference type="SUPFAM" id="SSF53335">
    <property type="entry name" value="S-adenosyl-L-methionine-dependent methyltransferases"/>
    <property type="match status" value="1"/>
</dbReference>
<keyword evidence="1" id="KW-0812">Transmembrane</keyword>
<dbReference type="STRING" id="1603606.DSOUD_2988"/>
<feature type="transmembrane region" description="Helical" evidence="1">
    <location>
        <begin position="722"/>
        <end position="741"/>
    </location>
</feature>
<keyword evidence="3" id="KW-1185">Reference proteome</keyword>
<dbReference type="EMBL" id="CP010802">
    <property type="protein sequence ID" value="ALC17715.1"/>
    <property type="molecule type" value="Genomic_DNA"/>
</dbReference>
<evidence type="ECO:0000313" key="3">
    <source>
        <dbReference type="Proteomes" id="UP000057158"/>
    </source>
</evidence>
<feature type="transmembrane region" description="Helical" evidence="1">
    <location>
        <begin position="12"/>
        <end position="33"/>
    </location>
</feature>
<reference evidence="2 3" key="1">
    <citation type="submission" date="2015-07" db="EMBL/GenBank/DDBJ databases">
        <title>Isolation and Genomic Characterization of a Novel Halophilic Metal-Reducing Deltaproteobacterium from the Deep Subsurface.</title>
        <authorList>
            <person name="Badalamenti J.P."/>
            <person name="Summers Z.M."/>
            <person name="Gralnick J.A."/>
            <person name="Bond D.R."/>
        </authorList>
    </citation>
    <scope>NUCLEOTIDE SEQUENCE [LARGE SCALE GENOMIC DNA]</scope>
    <source>
        <strain evidence="2 3">WTL</strain>
    </source>
</reference>
<dbReference type="Gene3D" id="3.40.50.150">
    <property type="entry name" value="Vaccinia Virus protein VP39"/>
    <property type="match status" value="1"/>
</dbReference>
<feature type="transmembrane region" description="Helical" evidence="1">
    <location>
        <begin position="169"/>
        <end position="187"/>
    </location>
</feature>
<feature type="transmembrane region" description="Helical" evidence="1">
    <location>
        <begin position="787"/>
        <end position="805"/>
    </location>
</feature>
<dbReference type="Proteomes" id="UP000057158">
    <property type="component" value="Chromosome"/>
</dbReference>
<dbReference type="AlphaFoldDB" id="A0A0M4D2X5"/>
<feature type="transmembrane region" description="Helical" evidence="1">
    <location>
        <begin position="223"/>
        <end position="243"/>
    </location>
</feature>
<feature type="transmembrane region" description="Helical" evidence="1">
    <location>
        <begin position="193"/>
        <end position="211"/>
    </location>
</feature>
<dbReference type="KEGG" id="des:DSOUD_2988"/>
<dbReference type="SUPFAM" id="SSF103473">
    <property type="entry name" value="MFS general substrate transporter"/>
    <property type="match status" value="1"/>
</dbReference>
<dbReference type="InterPro" id="IPR029063">
    <property type="entry name" value="SAM-dependent_MTases_sf"/>
</dbReference>
<gene>
    <name evidence="2" type="ORF">DSOUD_2988</name>
</gene>
<accession>A0A0M4D2X5</accession>
<sequence>MSTLTSPTGRIYGGIFFLCLATLMYELVLTRIFSVLMWYHFASMAISLALFGMGVAALLVYLRPAWFPADRVPFLAARFSVLFALSVALFFFIFVLFRLYPQLGFKVLSFFHQPFYQPFQQGFYDRGVPGSLLLVIALLYLVTSLPFFFAGLALTLLLSRYLAAINRLYFWDLLGAGTGCLLIIVVLKLVGGITAILVIAVIGLLAAALFLPPQTPSLHRLGLWGVLLLLLAAGGANLLYGYADIRFARGRYEPNLLWSSWNSFSRVAVYPSQSQEMGQAWGLSRTYQGPIPEQLGMVVDDTGYTTMYRWEGEKTLGFFRDNVIALPYYLQQRPKALVIGPGGGKDVLTALAMDAVEVTAVEVNNLIVAGVNDEFGSFTGELYRRPEVRLEVDEGRSYIRRSSERYDIIQASAVFGRMAPAAGAFTLSENNLYTVEAFRDYWDHLSPDGILTISRFIFERETLRLVSLGLALLKEEGVADPAAHLAVIKERGLANFMLKRSPFKPEEIARLRELARQKEFDVVFLPDSRSGTGPFPELIASGGSAEYYRAYPFDITPTSDDRPFFHYMYKPLDFIRLFTFPAQSNFEDRAVLTLRNLLVVVAGFVALFFFVPLFLWRRQGLREPGTAGRIGYFACLGLGFMFIEIGLMRRFILFLGPPIYSLAVILFSLLVFSGVGSLLAGRFSDKNRRRTLLRVLLALVLLALFSIYALPLPLDAAMSAPILWRCLLAVLLLAPLGLLMGMPLPLGMALFHRDGSAVPWSWGINSATSVLGALLAVVMAMNFGFNLTLLGGVLVYALALLPVLLHRAPQP</sequence>
<evidence type="ECO:0000313" key="2">
    <source>
        <dbReference type="EMBL" id="ALC17715.1"/>
    </source>
</evidence>
<name>A0A0M4D2X5_9BACT</name>
<evidence type="ECO:0008006" key="4">
    <source>
        <dbReference type="Google" id="ProtNLM"/>
    </source>
</evidence>